<protein>
    <recommendedName>
        <fullName evidence="9">Dedicator of cytokinesis protein 7</fullName>
    </recommendedName>
</protein>
<gene>
    <name evidence="7" type="ORF">V9T40_014006</name>
</gene>
<dbReference type="PANTHER" id="PTHR23317:SF76">
    <property type="entry name" value="LD20667P"/>
    <property type="match status" value="1"/>
</dbReference>
<comment type="caution">
    <text evidence="7">The sequence shown here is derived from an EMBL/GenBank/DDBJ whole genome shotgun (WGS) entry which is preliminary data.</text>
</comment>
<evidence type="ECO:0000313" key="7">
    <source>
        <dbReference type="EMBL" id="KAK7582561.1"/>
    </source>
</evidence>
<feature type="region of interest" description="Disordered" evidence="4">
    <location>
        <begin position="446"/>
        <end position="466"/>
    </location>
</feature>
<evidence type="ECO:0000259" key="5">
    <source>
        <dbReference type="PROSITE" id="PS51650"/>
    </source>
</evidence>
<dbReference type="GO" id="GO:0005085">
    <property type="term" value="F:guanyl-nucleotide exchange factor activity"/>
    <property type="evidence" value="ECO:0007669"/>
    <property type="project" value="UniProtKB-KW"/>
</dbReference>
<dbReference type="Pfam" id="PF20421">
    <property type="entry name" value="DHR-2_Lobe_C"/>
    <property type="match status" value="1"/>
</dbReference>
<evidence type="ECO:0000256" key="2">
    <source>
        <dbReference type="ARBA" id="ARBA00022658"/>
    </source>
</evidence>
<dbReference type="InterPro" id="IPR021816">
    <property type="entry name" value="DOCK_C/D_N"/>
</dbReference>
<dbReference type="InterPro" id="IPR046770">
    <property type="entry name" value="DOCKER_Lobe_B"/>
</dbReference>
<keyword evidence="2" id="KW-0344">Guanine-nucleotide releasing factor</keyword>
<comment type="similarity">
    <text evidence="3">Belongs to the DOCK family.</text>
</comment>
<dbReference type="InterPro" id="IPR037808">
    <property type="entry name" value="C2_Dock-C"/>
</dbReference>
<evidence type="ECO:0000313" key="8">
    <source>
        <dbReference type="Proteomes" id="UP001367676"/>
    </source>
</evidence>
<dbReference type="InterPro" id="IPR026791">
    <property type="entry name" value="DOCK"/>
</dbReference>
<evidence type="ECO:0000256" key="1">
    <source>
        <dbReference type="ARBA" id="ARBA00022553"/>
    </source>
</evidence>
<dbReference type="Proteomes" id="UP001367676">
    <property type="component" value="Unassembled WGS sequence"/>
</dbReference>
<proteinExistence type="inferred from homology"/>
<evidence type="ECO:0008006" key="9">
    <source>
        <dbReference type="Google" id="ProtNLM"/>
    </source>
</evidence>
<dbReference type="Pfam" id="PF11878">
    <property type="entry name" value="DOCK_C-D_N"/>
    <property type="match status" value="1"/>
</dbReference>
<dbReference type="InterPro" id="IPR043161">
    <property type="entry name" value="DOCK_C_lobe_A"/>
</dbReference>
<evidence type="ECO:0000259" key="6">
    <source>
        <dbReference type="PROSITE" id="PS51651"/>
    </source>
</evidence>
<dbReference type="FunFam" id="1.25.40.410:FF:000002">
    <property type="entry name" value="Dedicator of cytokinesis protein 7"/>
    <property type="match status" value="1"/>
</dbReference>
<dbReference type="Gene3D" id="1.20.58.740">
    <property type="match status" value="1"/>
</dbReference>
<organism evidence="7 8">
    <name type="scientific">Parthenolecanium corni</name>
    <dbReference type="NCBI Taxonomy" id="536013"/>
    <lineage>
        <taxon>Eukaryota</taxon>
        <taxon>Metazoa</taxon>
        <taxon>Ecdysozoa</taxon>
        <taxon>Arthropoda</taxon>
        <taxon>Hexapoda</taxon>
        <taxon>Insecta</taxon>
        <taxon>Pterygota</taxon>
        <taxon>Neoptera</taxon>
        <taxon>Paraneoptera</taxon>
        <taxon>Hemiptera</taxon>
        <taxon>Sternorrhyncha</taxon>
        <taxon>Coccoidea</taxon>
        <taxon>Coccidae</taxon>
        <taxon>Parthenolecanium</taxon>
    </lineage>
</organism>
<dbReference type="InterPro" id="IPR027007">
    <property type="entry name" value="C2_DOCK-type_domain"/>
</dbReference>
<dbReference type="Gene3D" id="1.25.40.410">
    <property type="match status" value="1"/>
</dbReference>
<reference evidence="7 8" key="1">
    <citation type="submission" date="2024-03" db="EMBL/GenBank/DDBJ databases">
        <title>Adaptation during the transition from Ophiocordyceps entomopathogen to insect associate is accompanied by gene loss and intensified selection.</title>
        <authorList>
            <person name="Ward C.M."/>
            <person name="Onetto C.A."/>
            <person name="Borneman A.R."/>
        </authorList>
    </citation>
    <scope>NUCLEOTIDE SEQUENCE [LARGE SCALE GENOMIC DNA]</scope>
    <source>
        <strain evidence="7">AWRI1</strain>
        <tissue evidence="7">Single Adult Female</tissue>
    </source>
</reference>
<dbReference type="EMBL" id="JBBCAQ010000033">
    <property type="protein sequence ID" value="KAK7582561.1"/>
    <property type="molecule type" value="Genomic_DNA"/>
</dbReference>
<evidence type="ECO:0000256" key="4">
    <source>
        <dbReference type="SAM" id="MobiDB-lite"/>
    </source>
</evidence>
<dbReference type="FunFam" id="1.20.58.740:FF:000002">
    <property type="entry name" value="Dedicator of cytokinesis protein 7"/>
    <property type="match status" value="1"/>
</dbReference>
<dbReference type="CDD" id="cd11695">
    <property type="entry name" value="DHR2_DOCK_C"/>
    <property type="match status" value="1"/>
</dbReference>
<keyword evidence="8" id="KW-1185">Reference proteome</keyword>
<dbReference type="InterPro" id="IPR046769">
    <property type="entry name" value="DOCKER_Lobe_A"/>
</dbReference>
<keyword evidence="1" id="KW-0597">Phosphoprotein</keyword>
<dbReference type="Pfam" id="PF06920">
    <property type="entry name" value="DHR-2_Lobe_A"/>
    <property type="match status" value="1"/>
</dbReference>
<dbReference type="PANTHER" id="PTHR23317">
    <property type="entry name" value="DEDICATOR OF CYTOKINESIS DOCK"/>
    <property type="match status" value="1"/>
</dbReference>
<feature type="domain" description="C2 DOCK-type" evidence="5">
    <location>
        <begin position="574"/>
        <end position="741"/>
    </location>
</feature>
<dbReference type="Pfam" id="PF14429">
    <property type="entry name" value="DOCK-C2"/>
    <property type="match status" value="1"/>
</dbReference>
<feature type="compositionally biased region" description="Basic and acidic residues" evidence="4">
    <location>
        <begin position="448"/>
        <end position="460"/>
    </location>
</feature>
<feature type="region of interest" description="Disordered" evidence="4">
    <location>
        <begin position="177"/>
        <end position="197"/>
    </location>
</feature>
<dbReference type="InterPro" id="IPR046773">
    <property type="entry name" value="DOCKER_Lobe_C"/>
</dbReference>
<dbReference type="InterPro" id="IPR043162">
    <property type="entry name" value="DOCK_C_lobe_C"/>
</dbReference>
<evidence type="ECO:0000256" key="3">
    <source>
        <dbReference type="PROSITE-ProRule" id="PRU00983"/>
    </source>
</evidence>
<dbReference type="PROSITE" id="PS51650">
    <property type="entry name" value="C2_DOCK"/>
    <property type="match status" value="1"/>
</dbReference>
<dbReference type="Pfam" id="PF20422">
    <property type="entry name" value="DHR-2_Lobe_B"/>
    <property type="match status" value="1"/>
</dbReference>
<dbReference type="PROSITE" id="PS51651">
    <property type="entry name" value="DOCKER"/>
    <property type="match status" value="1"/>
</dbReference>
<sequence>MVSVQRAFAQKLSTQQAADVRKQISSTTNVKAVYKPDIRLPLTSISPCDIVDPLDYEDFIQQHQMLIDRHPLRSIIDFPSNDVQVFIEPRKIRTKQPILPKEPLNELDSYVKDCIDCYTHDWFVVEYCYRHHSTSSTVRDRLTEREILLQNIPRQEFELDLNERALSDDELHLRAGSETSSVARKSISSQNSSDTHRSSWASFDLMNAMNDPLLLHLLSRNPPESTESEKQERQDALMILYPPSDVEDFVERRAHPEMPLEPLGHRILVKCLQLKLEVEVEPIFASIALYDCKEKKKVSENFYFDLNSDEMQGMLSLHTPRIDASTQSRACIFNITYPSPDLFLVIKLEKVLQGDINDCIEPYVKDEKNLEKIKLNALHSCERLGKYRMPFCWTAVYLMNVISGKSSLERDSVDKESTGSNSLDRKFTGSNLEQLRKKATEIGLTRRGSLERKSSSDKRSSWSSDDLSTNYDNFRPVTLTVTNFFKQESERLRDEDLYKFLQDLKRPCSILKKLKSLSGTLKLDVSPCPDELKSNCLTPELEPVLPYSDEKNKIIKEVLEFPLREVHVPNYLYRNLLYVYPKELNFTGRTGSARNIAVKMEVLCGEDRQRILDVIYGKSSGPQFTSEFYASVNYHNRCPCFYDEFKIQLPANLGEQHHLFFTFYHVSCQRKVENSNVETPVGYTWLPLIKDQRLQTGEFSLPVTIEYPPSNYSYISPDVLLPGIKWVDNHKSLFTLCIEAVSSVHCGDTYLDQFFRYNSMIEQGVIPPRLVNDINLENEFKNKILNISQAKLEPLVKFLPLVLDKLLLLLVKPPILNTHVFNIGQAVFETIASVVKVINLNLPESEQETAGWHSLLTSYVAYQCCIPHLISSTSSGMENPLSGNINSLHMLTEVDGEIDLYTRKLNFGQKTKTAANVLNGGVHLTKPESTKLLHEEIALQWGVTSGSARESAMTNSWFFFDLMIKSMVEYLVSINGLDSPRKHRFSEQFFDDIATLVTTFTSDIISGYNRDAKLIHSMNASLAFFLFDLISIADRGFVFMMIKAYYKHMSTKISSLPDAHALYCLKLDFLRIICSHEHFVALNLPYGTPFMSNSTSTSPSPSISSTTSQSSFMSFLTTKDKKLFAELSSDFRQHHYFVGLIFSDLATILDMQIPMLHNKAVNIVRNLMTSHDSDVRYAEADNKARVAALYLPLLLIVMDMLPQLYSWSNDLKSRSLLNQKTENEQSNGIHQSVAMAIAGTSMFGIKNSSSDSYTFAQQPRKSPLSNETTQNLLICFLWVIKNMDKEMLRKWWSEWSVHRLLQLLEMLNICISCFEYKGKKIIKSASQQQFNKTMDIKSRLEDVILGQGSARSELMMRKKGGPADRVRWRKDHLLYRPNSDLSDKPKLEQETDAQVEGNLATEVSFIVLDTLEQIVQVTQQVDHLHGILESVLKVLLHALSRNQSTSVLQSMFATQRAFVYKFPNLLFDDETEQCADLCLLLLKHCCSNLSAIRTQAAASLYMLMRQNFEIGNNFTRVKMQVTMSLSSLVGTSHTFNEVALRRSLKTILTYSDEDTELQVTTFPEQVRDLVFNLHMILSDTVKMKEFQEDPEMLLDLMYRIAKGYQNSPDLRVTWLANMAQKHMENNHHTEAGMCLVHSAALVSEYLQMLDDQPHLPLGAVSFEKVTLNILEECAVSDDVMRPEEEGFCLGKDFTESGLIGLLEHAASSFQLAGMYEAMSEVYKVMIPVIEKNHDYKKLANIYSKLNEAYVRLEQLQGKRIFGTYFRVGFYGTKFGDLNGEEFIYKEPTLTKLSEIFSRLQNFYSERFGPDVVNIIKDSNVVDANTLDPEKAYIQITYVEPYFENYEERLRVTYFERNFNIKRFVFATPFTANGKPHGDLHEQWKRKTILTVANHFPYVKTRIQVVDRKQVVLTPIEVAIEDIQKKTAELAHSIRQDPPDTKILQMVLQGCIGTTVNQGPMEMATVFLTPLLDENHVPTKLQNKLRLCFKDFSKKCSDALRKNKNLIGPDQRDYQRELERNYHRFTDKLTPLITIKRSDNTLKPVQS</sequence>
<name>A0AAN9TBY3_9HEMI</name>
<feature type="domain" description="DOCKER" evidence="6">
    <location>
        <begin position="1602"/>
        <end position="2037"/>
    </location>
</feature>
<dbReference type="CDD" id="cd08696">
    <property type="entry name" value="C2_Dock-C"/>
    <property type="match status" value="1"/>
</dbReference>
<accession>A0AAN9TBY3</accession>
<dbReference type="GO" id="GO:0007264">
    <property type="term" value="P:small GTPase-mediated signal transduction"/>
    <property type="evidence" value="ECO:0007669"/>
    <property type="project" value="InterPro"/>
</dbReference>
<dbReference type="Gene3D" id="2.60.40.150">
    <property type="entry name" value="C2 domain"/>
    <property type="match status" value="1"/>
</dbReference>
<dbReference type="InterPro" id="IPR035892">
    <property type="entry name" value="C2_domain_sf"/>
</dbReference>
<dbReference type="InterPro" id="IPR027357">
    <property type="entry name" value="DOCKER_dom"/>
</dbReference>